<evidence type="ECO:0000313" key="6">
    <source>
        <dbReference type="EMBL" id="KAF2092316.1"/>
    </source>
</evidence>
<evidence type="ECO:0000256" key="1">
    <source>
        <dbReference type="ARBA" id="ARBA00007682"/>
    </source>
</evidence>
<evidence type="ECO:0000256" key="3">
    <source>
        <dbReference type="ARBA" id="ARBA00023163"/>
    </source>
</evidence>
<organism evidence="6 7">
    <name type="scientific">Saccharata proteae CBS 121410</name>
    <dbReference type="NCBI Taxonomy" id="1314787"/>
    <lineage>
        <taxon>Eukaryota</taxon>
        <taxon>Fungi</taxon>
        <taxon>Dikarya</taxon>
        <taxon>Ascomycota</taxon>
        <taxon>Pezizomycotina</taxon>
        <taxon>Dothideomycetes</taxon>
        <taxon>Dothideomycetes incertae sedis</taxon>
        <taxon>Botryosphaeriales</taxon>
        <taxon>Saccharataceae</taxon>
        <taxon>Saccharata</taxon>
    </lineage>
</organism>
<name>A0A9P4HZT3_9PEZI</name>
<accession>A0A9P4HZT3</accession>
<sequence length="437" mass="47118">MFNTQQATAGRGGAPLGSARLQGNKLANGSGWGFSGPMAGAPGLSAVQSRTSNAGLNSFAQTIGGGSNTPLDPSEFPSLSGTPQTQHQSHPSQAIWSNPSIRTTQHTPVQRPQGQGATPQPPSVPQNQPQPQQNQHQQAQDEPGSAQSQFGSGVDDYRFGGQSGVGQLSGAPQQHQQPVNIEEFPPLGGGNNAEMGQDRRTGMIQDAAFGGNGNANAYGGMQQGRNGMSSPAESHQDMSERGMQQGSEPTRLANMSEIDRFGLPGLLAMIPPDSLDHSSLAVGQDLTVLGLDLNRPDNSPLYPTFGSPFAEAGSKPVVPEYTLPSAYVVNNVPPLHSKMPSFSDETLFAIFYQYPKDVLQELAASELFNRDWRWHKKLQQWMMKDANFPAPQALNQHQERGCYIFFDVTNWRRERREIVLDYGDLDQRLGTTQPAAA</sequence>
<keyword evidence="2" id="KW-0805">Transcription regulation</keyword>
<evidence type="ECO:0000313" key="7">
    <source>
        <dbReference type="Proteomes" id="UP000799776"/>
    </source>
</evidence>
<dbReference type="Proteomes" id="UP000799776">
    <property type="component" value="Unassembled WGS sequence"/>
</dbReference>
<evidence type="ECO:0000259" key="5">
    <source>
        <dbReference type="Pfam" id="PF04153"/>
    </source>
</evidence>
<dbReference type="AlphaFoldDB" id="A0A9P4HZT3"/>
<feature type="compositionally biased region" description="Polar residues" evidence="4">
    <location>
        <begin position="223"/>
        <end position="233"/>
    </location>
</feature>
<proteinExistence type="inferred from homology"/>
<dbReference type="InterPro" id="IPR038635">
    <property type="entry name" value="CCR4-NOT_su2/3/5_C_sf"/>
</dbReference>
<keyword evidence="7" id="KW-1185">Reference proteome</keyword>
<reference evidence="6" key="1">
    <citation type="journal article" date="2020" name="Stud. Mycol.">
        <title>101 Dothideomycetes genomes: a test case for predicting lifestyles and emergence of pathogens.</title>
        <authorList>
            <person name="Haridas S."/>
            <person name="Albert R."/>
            <person name="Binder M."/>
            <person name="Bloem J."/>
            <person name="Labutti K."/>
            <person name="Salamov A."/>
            <person name="Andreopoulos B."/>
            <person name="Baker S."/>
            <person name="Barry K."/>
            <person name="Bills G."/>
            <person name="Bluhm B."/>
            <person name="Cannon C."/>
            <person name="Castanera R."/>
            <person name="Culley D."/>
            <person name="Daum C."/>
            <person name="Ezra D."/>
            <person name="Gonzalez J."/>
            <person name="Henrissat B."/>
            <person name="Kuo A."/>
            <person name="Liang C."/>
            <person name="Lipzen A."/>
            <person name="Lutzoni F."/>
            <person name="Magnuson J."/>
            <person name="Mondo S."/>
            <person name="Nolan M."/>
            <person name="Ohm R."/>
            <person name="Pangilinan J."/>
            <person name="Park H.-J."/>
            <person name="Ramirez L."/>
            <person name="Alfaro M."/>
            <person name="Sun H."/>
            <person name="Tritt A."/>
            <person name="Yoshinaga Y."/>
            <person name="Zwiers L.-H."/>
            <person name="Turgeon B."/>
            <person name="Goodwin S."/>
            <person name="Spatafora J."/>
            <person name="Crous P."/>
            <person name="Grigoriev I."/>
        </authorList>
    </citation>
    <scope>NUCLEOTIDE SEQUENCE</scope>
    <source>
        <strain evidence="6">CBS 121410</strain>
    </source>
</reference>
<feature type="compositionally biased region" description="Polar residues" evidence="4">
    <location>
        <begin position="77"/>
        <end position="118"/>
    </location>
</feature>
<dbReference type="GO" id="GO:0030015">
    <property type="term" value="C:CCR4-NOT core complex"/>
    <property type="evidence" value="ECO:0007669"/>
    <property type="project" value="InterPro"/>
</dbReference>
<evidence type="ECO:0000256" key="4">
    <source>
        <dbReference type="SAM" id="MobiDB-lite"/>
    </source>
</evidence>
<dbReference type="InterPro" id="IPR040168">
    <property type="entry name" value="Not2/3/5"/>
</dbReference>
<dbReference type="GO" id="GO:0006355">
    <property type="term" value="P:regulation of DNA-templated transcription"/>
    <property type="evidence" value="ECO:0007669"/>
    <property type="project" value="InterPro"/>
</dbReference>
<feature type="compositionally biased region" description="Polar residues" evidence="4">
    <location>
        <begin position="46"/>
        <end position="61"/>
    </location>
</feature>
<protein>
    <recommendedName>
        <fullName evidence="5">NOT2/NOT3/NOT5 C-terminal domain-containing protein</fullName>
    </recommendedName>
</protein>
<comment type="caution">
    <text evidence="6">The sequence shown here is derived from an EMBL/GenBank/DDBJ whole genome shotgun (WGS) entry which is preliminary data.</text>
</comment>
<feature type="domain" description="NOT2/NOT3/NOT5 C-terminal" evidence="5">
    <location>
        <begin position="303"/>
        <end position="425"/>
    </location>
</feature>
<feature type="region of interest" description="Disordered" evidence="4">
    <location>
        <begin position="214"/>
        <end position="248"/>
    </location>
</feature>
<feature type="compositionally biased region" description="Polar residues" evidence="4">
    <location>
        <begin position="170"/>
        <end position="179"/>
    </location>
</feature>
<dbReference type="PANTHER" id="PTHR23326">
    <property type="entry name" value="CCR4 NOT-RELATED"/>
    <property type="match status" value="1"/>
</dbReference>
<evidence type="ECO:0000256" key="2">
    <source>
        <dbReference type="ARBA" id="ARBA00023015"/>
    </source>
</evidence>
<feature type="compositionally biased region" description="Low complexity" evidence="4">
    <location>
        <begin position="125"/>
        <end position="140"/>
    </location>
</feature>
<dbReference type="OrthoDB" id="25391at2759"/>
<gene>
    <name evidence="6" type="ORF">K490DRAFT_70918</name>
</gene>
<dbReference type="Gene3D" id="2.30.30.1020">
    <property type="entry name" value="CCR4-NOT complex subunit 2/3/5, C-terminal domain"/>
    <property type="match status" value="1"/>
</dbReference>
<dbReference type="InterPro" id="IPR007282">
    <property type="entry name" value="NOT2/3/5_C"/>
</dbReference>
<feature type="region of interest" description="Disordered" evidence="4">
    <location>
        <begin position="1"/>
        <end position="197"/>
    </location>
</feature>
<dbReference type="Pfam" id="PF04153">
    <property type="entry name" value="NOT2_3_5_C"/>
    <property type="match status" value="1"/>
</dbReference>
<dbReference type="EMBL" id="ML978711">
    <property type="protein sequence ID" value="KAF2092316.1"/>
    <property type="molecule type" value="Genomic_DNA"/>
</dbReference>
<keyword evidence="3" id="KW-0804">Transcription</keyword>
<dbReference type="GO" id="GO:0000289">
    <property type="term" value="P:nuclear-transcribed mRNA poly(A) tail shortening"/>
    <property type="evidence" value="ECO:0007669"/>
    <property type="project" value="UniProtKB-ARBA"/>
</dbReference>
<comment type="similarity">
    <text evidence="1">Belongs to the CNOT2/3/5 family.</text>
</comment>